<keyword evidence="4" id="KW-1185">Reference proteome</keyword>
<evidence type="ECO:0000313" key="4">
    <source>
        <dbReference type="Proteomes" id="UP001218218"/>
    </source>
</evidence>
<dbReference type="EMBL" id="JARIHO010000118">
    <property type="protein sequence ID" value="KAJ7302252.1"/>
    <property type="molecule type" value="Genomic_DNA"/>
</dbReference>
<dbReference type="Gene3D" id="1.10.510.10">
    <property type="entry name" value="Transferase(Phosphotransferase) domain 1"/>
    <property type="match status" value="2"/>
</dbReference>
<feature type="non-terminal residue" evidence="3">
    <location>
        <position position="1"/>
    </location>
</feature>
<proteinExistence type="predicted"/>
<comment type="caution">
    <text evidence="3">The sequence shown here is derived from an EMBL/GenBank/DDBJ whole genome shotgun (WGS) entry which is preliminary data.</text>
</comment>
<keyword evidence="3" id="KW-0418">Kinase</keyword>
<keyword evidence="3" id="KW-0808">Transferase</keyword>
<dbReference type="InterPro" id="IPR008266">
    <property type="entry name" value="Tyr_kinase_AS"/>
</dbReference>
<gene>
    <name evidence="3" type="ORF">DFH08DRAFT_989622</name>
</gene>
<evidence type="ECO:0000313" key="3">
    <source>
        <dbReference type="EMBL" id="KAJ7302252.1"/>
    </source>
</evidence>
<feature type="domain" description="Protein kinase" evidence="1">
    <location>
        <begin position="327"/>
        <end position="461"/>
    </location>
</feature>
<dbReference type="GO" id="GO:0005524">
    <property type="term" value="F:ATP binding"/>
    <property type="evidence" value="ECO:0007669"/>
    <property type="project" value="InterPro"/>
</dbReference>
<protein>
    <submittedName>
        <fullName evidence="3">Kinase-like domain-containing protein</fullName>
    </submittedName>
</protein>
<dbReference type="Pfam" id="PF00069">
    <property type="entry name" value="Pkinase"/>
    <property type="match status" value="1"/>
</dbReference>
<accession>A0AAD7E7Y9</accession>
<dbReference type="Proteomes" id="UP001218218">
    <property type="component" value="Unassembled WGS sequence"/>
</dbReference>
<feature type="domain" description="Serine-threonine/tyrosine-protein kinase catalytic" evidence="2">
    <location>
        <begin position="12"/>
        <end position="234"/>
    </location>
</feature>
<evidence type="ECO:0000259" key="1">
    <source>
        <dbReference type="Pfam" id="PF00069"/>
    </source>
</evidence>
<organism evidence="3 4">
    <name type="scientific">Mycena albidolilacea</name>
    <dbReference type="NCBI Taxonomy" id="1033008"/>
    <lineage>
        <taxon>Eukaryota</taxon>
        <taxon>Fungi</taxon>
        <taxon>Dikarya</taxon>
        <taxon>Basidiomycota</taxon>
        <taxon>Agaricomycotina</taxon>
        <taxon>Agaricomycetes</taxon>
        <taxon>Agaricomycetidae</taxon>
        <taxon>Agaricales</taxon>
        <taxon>Marasmiineae</taxon>
        <taxon>Mycenaceae</taxon>
        <taxon>Mycena</taxon>
    </lineage>
</organism>
<dbReference type="AlphaFoldDB" id="A0AAD7E7Y9"/>
<name>A0AAD7E7Y9_9AGAR</name>
<dbReference type="InterPro" id="IPR051681">
    <property type="entry name" value="Ser/Thr_Kinases-Pseudokinases"/>
</dbReference>
<dbReference type="InterPro" id="IPR011009">
    <property type="entry name" value="Kinase-like_dom_sf"/>
</dbReference>
<reference evidence="3" key="1">
    <citation type="submission" date="2023-03" db="EMBL/GenBank/DDBJ databases">
        <title>Massive genome expansion in bonnet fungi (Mycena s.s.) driven by repeated elements and novel gene families across ecological guilds.</title>
        <authorList>
            <consortium name="Lawrence Berkeley National Laboratory"/>
            <person name="Harder C.B."/>
            <person name="Miyauchi S."/>
            <person name="Viragh M."/>
            <person name="Kuo A."/>
            <person name="Thoen E."/>
            <person name="Andreopoulos B."/>
            <person name="Lu D."/>
            <person name="Skrede I."/>
            <person name="Drula E."/>
            <person name="Henrissat B."/>
            <person name="Morin E."/>
            <person name="Kohler A."/>
            <person name="Barry K."/>
            <person name="LaButti K."/>
            <person name="Morin E."/>
            <person name="Salamov A."/>
            <person name="Lipzen A."/>
            <person name="Mereny Z."/>
            <person name="Hegedus B."/>
            <person name="Baldrian P."/>
            <person name="Stursova M."/>
            <person name="Weitz H."/>
            <person name="Taylor A."/>
            <person name="Grigoriev I.V."/>
            <person name="Nagy L.G."/>
            <person name="Martin F."/>
            <person name="Kauserud H."/>
        </authorList>
    </citation>
    <scope>NUCLEOTIDE SEQUENCE</scope>
    <source>
        <strain evidence="3">CBHHK002</strain>
    </source>
</reference>
<evidence type="ECO:0000259" key="2">
    <source>
        <dbReference type="Pfam" id="PF07714"/>
    </source>
</evidence>
<dbReference type="Pfam" id="PF07714">
    <property type="entry name" value="PK_Tyr_Ser-Thr"/>
    <property type="match status" value="1"/>
</dbReference>
<dbReference type="InterPro" id="IPR001245">
    <property type="entry name" value="Ser-Thr/Tyr_kinase_cat_dom"/>
</dbReference>
<sequence>MRMFQDTNQRDIRRLQRFCREALVWHGLRHVNVVPLIGIDTESFPPSFCLVSPWMKNGTVNKFLEGRQGKTRQRTIGEIAQGLGYLHAESVVHGDLRGANILVSDAESACLTDFGLTVLSDASTSESRPSAGSARWMAPELLNPLNWGVQNRPRTPASDIYAFACVCLELYTGHPPFHGVLSPDSAVSYHVVQGGRPSRPAEGVIPDPVWNIMQKCWAHNFADRPTIGQIVADLRMNDSLSGIPSSVGRAEEWTISTAESSLSPFSGFIDISINPRDYYLDLREIAEGPGGTIIYVARLADFPTNGLMLPVHIKAQDQQDRLSGRPTLVAIKSVPILPSGNAKLTEVLHELTLMHDLHCENILAMDALYVDPKENTLWIRMELMTRSLSSIIDLSKAGLKLLDQTIAGCTKDILSALEYLRIHNITPRNIHSRNILVNGHGVLKLTNLSSAVKLSMTSRVSSEAFETQVTATIGSNAASLCLL</sequence>
<dbReference type="PANTHER" id="PTHR44329">
    <property type="entry name" value="SERINE/THREONINE-PROTEIN KINASE TNNI3K-RELATED"/>
    <property type="match status" value="1"/>
</dbReference>
<dbReference type="GO" id="GO:0004674">
    <property type="term" value="F:protein serine/threonine kinase activity"/>
    <property type="evidence" value="ECO:0007669"/>
    <property type="project" value="TreeGrafter"/>
</dbReference>
<dbReference type="InterPro" id="IPR000719">
    <property type="entry name" value="Prot_kinase_dom"/>
</dbReference>
<dbReference type="PROSITE" id="PS00109">
    <property type="entry name" value="PROTEIN_KINASE_TYR"/>
    <property type="match status" value="1"/>
</dbReference>
<dbReference type="SUPFAM" id="SSF56112">
    <property type="entry name" value="Protein kinase-like (PK-like)"/>
    <property type="match status" value="2"/>
</dbReference>